<proteinExistence type="predicted"/>
<gene>
    <name evidence="1" type="ORF">TeGR_g3039</name>
</gene>
<dbReference type="Proteomes" id="UP001165060">
    <property type="component" value="Unassembled WGS sequence"/>
</dbReference>
<evidence type="ECO:0000313" key="1">
    <source>
        <dbReference type="EMBL" id="GMI32868.1"/>
    </source>
</evidence>
<comment type="caution">
    <text evidence="1">The sequence shown here is derived from an EMBL/GenBank/DDBJ whole genome shotgun (WGS) entry which is preliminary data.</text>
</comment>
<feature type="non-terminal residue" evidence="1">
    <location>
        <position position="123"/>
    </location>
</feature>
<accession>A0ABQ6MTL7</accession>
<sequence length="123" mass="13242">MPASYHYDVGGVPGLHVALTLFPPSVERRLFQDPSLFPSIPESQSRGRQRHAGGARSSFLPAAAMGVCNAVVDSGFHPPFMVQPSYALPWTYAEGARFSSHFDSRYVWGETVCGINLGAGGVM</sequence>
<keyword evidence="2" id="KW-1185">Reference proteome</keyword>
<name>A0ABQ6MTL7_9STRA</name>
<reference evidence="1 2" key="1">
    <citation type="journal article" date="2023" name="Commun. Biol.">
        <title>Genome analysis of Parmales, the sister group of diatoms, reveals the evolutionary specialization of diatoms from phago-mixotrophs to photoautotrophs.</title>
        <authorList>
            <person name="Ban H."/>
            <person name="Sato S."/>
            <person name="Yoshikawa S."/>
            <person name="Yamada K."/>
            <person name="Nakamura Y."/>
            <person name="Ichinomiya M."/>
            <person name="Sato N."/>
            <person name="Blanc-Mathieu R."/>
            <person name="Endo H."/>
            <person name="Kuwata A."/>
            <person name="Ogata H."/>
        </authorList>
    </citation>
    <scope>NUCLEOTIDE SEQUENCE [LARGE SCALE GENOMIC DNA]</scope>
</reference>
<evidence type="ECO:0000313" key="2">
    <source>
        <dbReference type="Proteomes" id="UP001165060"/>
    </source>
</evidence>
<dbReference type="EMBL" id="BRYB01000561">
    <property type="protein sequence ID" value="GMI32868.1"/>
    <property type="molecule type" value="Genomic_DNA"/>
</dbReference>
<organism evidence="1 2">
    <name type="scientific">Tetraparma gracilis</name>
    <dbReference type="NCBI Taxonomy" id="2962635"/>
    <lineage>
        <taxon>Eukaryota</taxon>
        <taxon>Sar</taxon>
        <taxon>Stramenopiles</taxon>
        <taxon>Ochrophyta</taxon>
        <taxon>Bolidophyceae</taxon>
        <taxon>Parmales</taxon>
        <taxon>Triparmaceae</taxon>
        <taxon>Tetraparma</taxon>
    </lineage>
</organism>
<protein>
    <submittedName>
        <fullName evidence="1">Uncharacterized protein</fullName>
    </submittedName>
</protein>